<dbReference type="Gene3D" id="3.40.640.10">
    <property type="entry name" value="Type I PLP-dependent aspartate aminotransferase-like (Major domain)"/>
    <property type="match status" value="1"/>
</dbReference>
<dbReference type="PROSITE" id="PS50949">
    <property type="entry name" value="HTH_GNTR"/>
    <property type="match status" value="1"/>
</dbReference>
<dbReference type="InterPro" id="IPR004839">
    <property type="entry name" value="Aminotransferase_I/II_large"/>
</dbReference>
<dbReference type="CDD" id="cd07377">
    <property type="entry name" value="WHTH_GntR"/>
    <property type="match status" value="1"/>
</dbReference>
<accession>A0A516SDL8</accession>
<organism evidence="8 9">
    <name type="scientific">Chitinimonas arctica</name>
    <dbReference type="NCBI Taxonomy" id="2594795"/>
    <lineage>
        <taxon>Bacteria</taxon>
        <taxon>Pseudomonadati</taxon>
        <taxon>Pseudomonadota</taxon>
        <taxon>Betaproteobacteria</taxon>
        <taxon>Neisseriales</taxon>
        <taxon>Chitinibacteraceae</taxon>
        <taxon>Chitinimonas</taxon>
    </lineage>
</organism>
<dbReference type="GO" id="GO:0030170">
    <property type="term" value="F:pyridoxal phosphate binding"/>
    <property type="evidence" value="ECO:0007669"/>
    <property type="project" value="InterPro"/>
</dbReference>
<dbReference type="PRINTS" id="PR00035">
    <property type="entry name" value="HTHGNTR"/>
</dbReference>
<reference evidence="9" key="1">
    <citation type="submission" date="2019-07" db="EMBL/GenBank/DDBJ databases">
        <title>Chitinimonas sp. nov., isolated from Ny-Alesund, arctica soil.</title>
        <authorList>
            <person name="Xu Q."/>
            <person name="Peng F."/>
        </authorList>
    </citation>
    <scope>NUCLEOTIDE SEQUENCE [LARGE SCALE GENOMIC DNA]</scope>
    <source>
        <strain evidence="9">R3-44</strain>
    </source>
</reference>
<keyword evidence="8" id="KW-0808">Transferase</keyword>
<protein>
    <recommendedName>
        <fullName evidence="2">Putative 8-amino-7-oxononanoate synthase</fullName>
    </recommendedName>
</protein>
<dbReference type="Proteomes" id="UP000317550">
    <property type="component" value="Chromosome"/>
</dbReference>
<comment type="similarity">
    <text evidence="1">In the C-terminal section; belongs to the class-I pyridoxal-phosphate-dependent aminotransferase family.</text>
</comment>
<dbReference type="EMBL" id="CP041730">
    <property type="protein sequence ID" value="QDQ26253.1"/>
    <property type="molecule type" value="Genomic_DNA"/>
</dbReference>
<dbReference type="InterPro" id="IPR000524">
    <property type="entry name" value="Tscrpt_reg_HTH_GntR"/>
</dbReference>
<evidence type="ECO:0000256" key="4">
    <source>
        <dbReference type="ARBA" id="ARBA00023015"/>
    </source>
</evidence>
<feature type="domain" description="HTH gntR-type" evidence="7">
    <location>
        <begin position="21"/>
        <end position="89"/>
    </location>
</feature>
<dbReference type="InterPro" id="IPR036388">
    <property type="entry name" value="WH-like_DNA-bd_sf"/>
</dbReference>
<dbReference type="Pfam" id="PF00392">
    <property type="entry name" value="GntR"/>
    <property type="match status" value="1"/>
</dbReference>
<dbReference type="GO" id="GO:0003677">
    <property type="term" value="F:DNA binding"/>
    <property type="evidence" value="ECO:0007669"/>
    <property type="project" value="UniProtKB-KW"/>
</dbReference>
<dbReference type="Gene3D" id="1.10.10.10">
    <property type="entry name" value="Winged helix-like DNA-binding domain superfamily/Winged helix DNA-binding domain"/>
    <property type="match status" value="1"/>
</dbReference>
<gene>
    <name evidence="8" type="ORF">FNU76_07700</name>
</gene>
<evidence type="ECO:0000313" key="9">
    <source>
        <dbReference type="Proteomes" id="UP000317550"/>
    </source>
</evidence>
<evidence type="ECO:0000256" key="6">
    <source>
        <dbReference type="ARBA" id="ARBA00023163"/>
    </source>
</evidence>
<evidence type="ECO:0000256" key="1">
    <source>
        <dbReference type="ARBA" id="ARBA00005384"/>
    </source>
</evidence>
<dbReference type="RefSeq" id="WP_144277652.1">
    <property type="nucleotide sequence ID" value="NZ_CP041730.1"/>
</dbReference>
<keyword evidence="3" id="KW-0663">Pyridoxal phosphate</keyword>
<dbReference type="SMART" id="SM00345">
    <property type="entry name" value="HTH_GNTR"/>
    <property type="match status" value="1"/>
</dbReference>
<dbReference type="InterPro" id="IPR051446">
    <property type="entry name" value="HTH_trans_reg/aminotransferase"/>
</dbReference>
<keyword evidence="9" id="KW-1185">Reference proteome</keyword>
<name>A0A516SDL8_9NEIS</name>
<evidence type="ECO:0000256" key="3">
    <source>
        <dbReference type="ARBA" id="ARBA00022898"/>
    </source>
</evidence>
<dbReference type="AlphaFoldDB" id="A0A516SDL8"/>
<dbReference type="GO" id="GO:0008483">
    <property type="term" value="F:transaminase activity"/>
    <property type="evidence" value="ECO:0007669"/>
    <property type="project" value="UniProtKB-KW"/>
</dbReference>
<keyword evidence="4" id="KW-0805">Transcription regulation</keyword>
<dbReference type="SUPFAM" id="SSF46785">
    <property type="entry name" value="Winged helix' DNA-binding domain"/>
    <property type="match status" value="1"/>
</dbReference>
<sequence>MSSTQPGMWLNLFQAAQSTSLPLRAQLCTALREAIRSGAVPYPARLPASRTLAADLGISRVTVEAAYGQLEAEGYLTRRVGQGSFVAARFARPVEAEQPLRGSQLAALSQRGHQLVRGGGCRDPRTPLAFAAGSPDLRAFPHDTWRQLCNQRLRRDAATLAAYGDPQGYAPLRAAIAAYLQQARDVRAGAEQVLVLTSSQQALHLLGSLLLDEGDVVWLEEPGYRGARTALAAAGARLVAVPVDGEGMCPGDDLPPPRLIYLTPSHQYPSGCALSLTRRLALLEIARKHGSWIIEDDYDSEFHYDGRPLPAMQGLDRHERVIYLGTFSKALFPSLRLAYAVLPPALVEPACTVRTIYDGHGSQLMQAVTADFIARGHFAAHLRYMRQLYRSRRALLIEELDAKLPHLLRVQPSPGGLQLLVELPPGSEAHLTRQAQALGVATPSLRSLYLAEPGRDGWLLGFAALSAEEIRLGVRQLQVLRI</sequence>
<keyword evidence="6" id="KW-0804">Transcription</keyword>
<dbReference type="InterPro" id="IPR015424">
    <property type="entry name" value="PyrdxlP-dep_Trfase"/>
</dbReference>
<evidence type="ECO:0000259" key="7">
    <source>
        <dbReference type="PROSITE" id="PS50949"/>
    </source>
</evidence>
<keyword evidence="8" id="KW-0032">Aminotransferase</keyword>
<evidence type="ECO:0000256" key="5">
    <source>
        <dbReference type="ARBA" id="ARBA00023125"/>
    </source>
</evidence>
<proteinExistence type="inferred from homology"/>
<dbReference type="Pfam" id="PF00155">
    <property type="entry name" value="Aminotran_1_2"/>
    <property type="match status" value="1"/>
</dbReference>
<dbReference type="CDD" id="cd00609">
    <property type="entry name" value="AAT_like"/>
    <property type="match status" value="1"/>
</dbReference>
<evidence type="ECO:0000313" key="8">
    <source>
        <dbReference type="EMBL" id="QDQ26253.1"/>
    </source>
</evidence>
<dbReference type="OrthoDB" id="594134at2"/>
<keyword evidence="5" id="KW-0238">DNA-binding</keyword>
<dbReference type="PANTHER" id="PTHR46577:SF1">
    <property type="entry name" value="HTH-TYPE TRANSCRIPTIONAL REGULATORY PROTEIN GABR"/>
    <property type="match status" value="1"/>
</dbReference>
<dbReference type="PANTHER" id="PTHR46577">
    <property type="entry name" value="HTH-TYPE TRANSCRIPTIONAL REGULATORY PROTEIN GABR"/>
    <property type="match status" value="1"/>
</dbReference>
<dbReference type="InterPro" id="IPR015421">
    <property type="entry name" value="PyrdxlP-dep_Trfase_major"/>
</dbReference>
<dbReference type="InterPro" id="IPR036390">
    <property type="entry name" value="WH_DNA-bd_sf"/>
</dbReference>
<dbReference type="KEGG" id="cari:FNU76_07700"/>
<evidence type="ECO:0000256" key="2">
    <source>
        <dbReference type="ARBA" id="ARBA00021531"/>
    </source>
</evidence>
<dbReference type="GO" id="GO:0003700">
    <property type="term" value="F:DNA-binding transcription factor activity"/>
    <property type="evidence" value="ECO:0007669"/>
    <property type="project" value="InterPro"/>
</dbReference>
<dbReference type="SUPFAM" id="SSF53383">
    <property type="entry name" value="PLP-dependent transferases"/>
    <property type="match status" value="1"/>
</dbReference>